<name>A0ABV8SUV9_9GAMM</name>
<reference evidence="2" key="1">
    <citation type="journal article" date="2019" name="Int. J. Syst. Evol. Microbiol.">
        <title>The Global Catalogue of Microorganisms (GCM) 10K type strain sequencing project: providing services to taxonomists for standard genome sequencing and annotation.</title>
        <authorList>
            <consortium name="The Broad Institute Genomics Platform"/>
            <consortium name="The Broad Institute Genome Sequencing Center for Infectious Disease"/>
            <person name="Wu L."/>
            <person name="Ma J."/>
        </authorList>
    </citation>
    <scope>NUCLEOTIDE SEQUENCE [LARGE SCALE GENOMIC DNA]</scope>
    <source>
        <strain evidence="2">CGMCC 1.10759</strain>
    </source>
</reference>
<accession>A0ABV8SUV9</accession>
<comment type="caution">
    <text evidence="1">The sequence shown here is derived from an EMBL/GenBank/DDBJ whole genome shotgun (WGS) entry which is preliminary data.</text>
</comment>
<dbReference type="EMBL" id="JBHSDU010000003">
    <property type="protein sequence ID" value="MFC4311272.1"/>
    <property type="molecule type" value="Genomic_DNA"/>
</dbReference>
<gene>
    <name evidence="1" type="ORF">ACFPN2_19390</name>
</gene>
<keyword evidence="2" id="KW-1185">Reference proteome</keyword>
<dbReference type="RefSeq" id="WP_380599463.1">
    <property type="nucleotide sequence ID" value="NZ_JBHSDU010000003.1"/>
</dbReference>
<sequence>MMGLAQLTTPAQTGPRDPALRKARLCYDHLAGELGVLIYDGLEQHGGFMHASEGLSMNKGAGRS</sequence>
<dbReference type="Proteomes" id="UP001595904">
    <property type="component" value="Unassembled WGS sequence"/>
</dbReference>
<protein>
    <submittedName>
        <fullName evidence="1">Uncharacterized protein</fullName>
    </submittedName>
</protein>
<evidence type="ECO:0000313" key="1">
    <source>
        <dbReference type="EMBL" id="MFC4311272.1"/>
    </source>
</evidence>
<organism evidence="1 2">
    <name type="scientific">Steroidobacter flavus</name>
    <dbReference type="NCBI Taxonomy" id="1842136"/>
    <lineage>
        <taxon>Bacteria</taxon>
        <taxon>Pseudomonadati</taxon>
        <taxon>Pseudomonadota</taxon>
        <taxon>Gammaproteobacteria</taxon>
        <taxon>Steroidobacterales</taxon>
        <taxon>Steroidobacteraceae</taxon>
        <taxon>Steroidobacter</taxon>
    </lineage>
</organism>
<proteinExistence type="predicted"/>
<evidence type="ECO:0000313" key="2">
    <source>
        <dbReference type="Proteomes" id="UP001595904"/>
    </source>
</evidence>